<keyword evidence="1" id="KW-0812">Transmembrane</keyword>
<name>A0ABS5SEC0_9BACT</name>
<keyword evidence="1" id="KW-0472">Membrane</keyword>
<dbReference type="RefSeq" id="WP_214174954.1">
    <property type="nucleotide sequence ID" value="NZ_JAHCVK010000002.1"/>
</dbReference>
<reference evidence="2 3" key="1">
    <citation type="submission" date="2021-05" db="EMBL/GenBank/DDBJ databases">
        <title>The draft genome of Geobacter luticola JCM 17780.</title>
        <authorList>
            <person name="Xu Z."/>
            <person name="Masuda Y."/>
            <person name="Itoh H."/>
            <person name="Senoo K."/>
        </authorList>
    </citation>
    <scope>NUCLEOTIDE SEQUENCE [LARGE SCALE GENOMIC DNA]</scope>
    <source>
        <strain evidence="2 3">JCM 17780</strain>
    </source>
</reference>
<accession>A0ABS5SEC0</accession>
<keyword evidence="3" id="KW-1185">Reference proteome</keyword>
<feature type="transmembrane region" description="Helical" evidence="1">
    <location>
        <begin position="27"/>
        <end position="45"/>
    </location>
</feature>
<protein>
    <submittedName>
        <fullName evidence="2">Flp family type IVb pilin</fullName>
    </submittedName>
</protein>
<dbReference type="Proteomes" id="UP000756860">
    <property type="component" value="Unassembled WGS sequence"/>
</dbReference>
<proteinExistence type="predicted"/>
<evidence type="ECO:0000313" key="2">
    <source>
        <dbReference type="EMBL" id="MBT0652966.1"/>
    </source>
</evidence>
<gene>
    <name evidence="2" type="ORF">KI810_07855</name>
</gene>
<comment type="caution">
    <text evidence="2">The sequence shown here is derived from an EMBL/GenBank/DDBJ whole genome shotgun (WGS) entry which is preliminary data.</text>
</comment>
<keyword evidence="1" id="KW-1133">Transmembrane helix</keyword>
<sequence length="61" mass="6691">MLNYITALYVKMTEALKNEKGQTLVEYALILVLIAIVVIAMVMGIGKSSNTVYSKVNNALQ</sequence>
<organism evidence="2 3">
    <name type="scientific">Geomobilimonas luticola</name>
    <dbReference type="NCBI Taxonomy" id="1114878"/>
    <lineage>
        <taxon>Bacteria</taxon>
        <taxon>Pseudomonadati</taxon>
        <taxon>Thermodesulfobacteriota</taxon>
        <taxon>Desulfuromonadia</taxon>
        <taxon>Geobacterales</taxon>
        <taxon>Geobacteraceae</taxon>
        <taxon>Geomobilimonas</taxon>
    </lineage>
</organism>
<evidence type="ECO:0000313" key="3">
    <source>
        <dbReference type="Proteomes" id="UP000756860"/>
    </source>
</evidence>
<dbReference type="EMBL" id="JAHCVK010000002">
    <property type="protein sequence ID" value="MBT0652966.1"/>
    <property type="molecule type" value="Genomic_DNA"/>
</dbReference>
<dbReference type="InterPro" id="IPR007047">
    <property type="entry name" value="Flp_Fap"/>
</dbReference>
<dbReference type="Pfam" id="PF04964">
    <property type="entry name" value="Flp_Fap"/>
    <property type="match status" value="1"/>
</dbReference>
<evidence type="ECO:0000256" key="1">
    <source>
        <dbReference type="SAM" id="Phobius"/>
    </source>
</evidence>